<organism evidence="1">
    <name type="scientific">Amblyomma aureolatum</name>
    <dbReference type="NCBI Taxonomy" id="187763"/>
    <lineage>
        <taxon>Eukaryota</taxon>
        <taxon>Metazoa</taxon>
        <taxon>Ecdysozoa</taxon>
        <taxon>Arthropoda</taxon>
        <taxon>Chelicerata</taxon>
        <taxon>Arachnida</taxon>
        <taxon>Acari</taxon>
        <taxon>Parasitiformes</taxon>
        <taxon>Ixodida</taxon>
        <taxon>Ixodoidea</taxon>
        <taxon>Ixodidae</taxon>
        <taxon>Amblyomminae</taxon>
        <taxon>Amblyomma</taxon>
    </lineage>
</organism>
<feature type="non-terminal residue" evidence="1">
    <location>
        <position position="1"/>
    </location>
</feature>
<evidence type="ECO:0000313" key="1">
    <source>
        <dbReference type="EMBL" id="JAT91462.1"/>
    </source>
</evidence>
<dbReference type="InterPro" id="IPR012674">
    <property type="entry name" value="Calycin"/>
</dbReference>
<protein>
    <submittedName>
        <fullName evidence="1">Uncharacterized protein</fullName>
    </submittedName>
</protein>
<accession>A0A1E1WWU4</accession>
<reference evidence="1" key="1">
    <citation type="journal article" date="2017" name="Front. Cell. Infect. Microbiol.">
        <title>The Distinct Transcriptional Response of the Midgut of Amblyomma sculptum and Amblyomma aureolatum Ticks to Rickettsia rickettsii Correlates to Their Differences in Susceptibility to Infection.</title>
        <authorList>
            <person name="Martins L.A."/>
            <person name="Galletti M.F.B.M."/>
            <person name="Ribeiro J.M."/>
            <person name="Fujita A."/>
            <person name="Costa F.B."/>
            <person name="Labruna M.B."/>
            <person name="Daffre S."/>
            <person name="Fogaca A.C."/>
        </authorList>
    </citation>
    <scope>NUCLEOTIDE SEQUENCE</scope>
</reference>
<dbReference type="Gene3D" id="2.40.128.20">
    <property type="match status" value="1"/>
</dbReference>
<dbReference type="AlphaFoldDB" id="A0A1E1WWU4"/>
<name>A0A1E1WWU4_9ACAR</name>
<proteinExistence type="evidence at transcript level"/>
<dbReference type="EMBL" id="GFAC01007726">
    <property type="protein sequence ID" value="JAT91462.1"/>
    <property type="molecule type" value="mRNA"/>
</dbReference>
<dbReference type="SUPFAM" id="SSF50814">
    <property type="entry name" value="Lipocalins"/>
    <property type="match status" value="1"/>
</dbReference>
<sequence length="199" mass="22386">ILQTRETVFLCQGPPGWTPSYSQCMRSNFINVSRDGKLFTRTIEFYEADVPIGFVFFKLQVAMRVVTAKGKTLIEALEVSNGDVFPDEEIKEVRKKPKPSSPPQAEPRSLSKAGLLYKSGVNRIPVLFASNSCIVLGSSEVNAKFGCTLWKTESRISYPSRCCNFAILSLCSSRVYEAYYYERDVCHLLDAKEKKTKQG</sequence>